<dbReference type="Pfam" id="PF03221">
    <property type="entry name" value="HTH_Tnp_Tc5"/>
    <property type="match status" value="1"/>
</dbReference>
<accession>A0ABN7WII2</accession>
<dbReference type="PROSITE" id="PS51253">
    <property type="entry name" value="HTH_CENPB"/>
    <property type="match status" value="1"/>
</dbReference>
<dbReference type="Gene3D" id="1.10.10.60">
    <property type="entry name" value="Homeodomain-like"/>
    <property type="match status" value="1"/>
</dbReference>
<feature type="domain" description="HTH CENPB-type" evidence="2">
    <location>
        <begin position="77"/>
        <end position="156"/>
    </location>
</feature>
<feature type="non-terminal residue" evidence="3">
    <location>
        <position position="303"/>
    </location>
</feature>
<sequence>MAAAKRVFKKKKTRVTKIIKRNRTSYSVEQKREVVNYASQYGRNQAARKFKLDGSMVGRWVKVSENWTEETNNRSKHVGSGRRAFFPEAERILYTWVIEQRKQALAVTYTTLQNKIAEILQQPDMALLYGDLAKNFKASHRWLVAFMKRNGFALRRHTKTAQKLPKENQRMLESFYKVVTELREEKSYELGNIFNMDETPVWFDMVGNFTINPKGKKTVHIRTMGNNKNRFTVVLTCAAGMQLKLGEQIPPGIVVWHQQNGWIDSELMIKYVKYLDDARKKNKPKKKLAMLVYDSFKGHLDDS</sequence>
<dbReference type="SUPFAM" id="SSF48295">
    <property type="entry name" value="TrpR-like"/>
    <property type="match status" value="1"/>
</dbReference>
<organism evidence="3 4">
    <name type="scientific">Gigaspora margarita</name>
    <dbReference type="NCBI Taxonomy" id="4874"/>
    <lineage>
        <taxon>Eukaryota</taxon>
        <taxon>Fungi</taxon>
        <taxon>Fungi incertae sedis</taxon>
        <taxon>Mucoromycota</taxon>
        <taxon>Glomeromycotina</taxon>
        <taxon>Glomeromycetes</taxon>
        <taxon>Diversisporales</taxon>
        <taxon>Gigasporaceae</taxon>
        <taxon>Gigaspora</taxon>
    </lineage>
</organism>
<evidence type="ECO:0000256" key="1">
    <source>
        <dbReference type="ARBA" id="ARBA00023125"/>
    </source>
</evidence>
<dbReference type="InterPro" id="IPR006600">
    <property type="entry name" value="HTH_CenpB_DNA-bd_dom"/>
</dbReference>
<evidence type="ECO:0000259" key="2">
    <source>
        <dbReference type="PROSITE" id="PS51253"/>
    </source>
</evidence>
<evidence type="ECO:0000313" key="3">
    <source>
        <dbReference type="EMBL" id="CAG8832920.1"/>
    </source>
</evidence>
<dbReference type="InterPro" id="IPR009057">
    <property type="entry name" value="Homeodomain-like_sf"/>
</dbReference>
<gene>
    <name evidence="3" type="ORF">GMARGA_LOCUS31288</name>
</gene>
<evidence type="ECO:0000313" key="4">
    <source>
        <dbReference type="Proteomes" id="UP000789901"/>
    </source>
</evidence>
<dbReference type="SMART" id="SM00674">
    <property type="entry name" value="CENPB"/>
    <property type="match status" value="1"/>
</dbReference>
<keyword evidence="4" id="KW-1185">Reference proteome</keyword>
<dbReference type="PANTHER" id="PTHR19303">
    <property type="entry name" value="TRANSPOSON"/>
    <property type="match status" value="1"/>
</dbReference>
<comment type="caution">
    <text evidence="3">The sequence shown here is derived from an EMBL/GenBank/DDBJ whole genome shotgun (WGS) entry which is preliminary data.</text>
</comment>
<dbReference type="InterPro" id="IPR010921">
    <property type="entry name" value="Trp_repressor/repl_initiator"/>
</dbReference>
<reference evidence="3 4" key="1">
    <citation type="submission" date="2021-06" db="EMBL/GenBank/DDBJ databases">
        <authorList>
            <person name="Kallberg Y."/>
            <person name="Tangrot J."/>
            <person name="Rosling A."/>
        </authorList>
    </citation>
    <scope>NUCLEOTIDE SEQUENCE [LARGE SCALE GENOMIC DNA]</scope>
    <source>
        <strain evidence="3 4">120-4 pot B 10/14</strain>
    </source>
</reference>
<dbReference type="SUPFAM" id="SSF46689">
    <property type="entry name" value="Homeodomain-like"/>
    <property type="match status" value="1"/>
</dbReference>
<dbReference type="Proteomes" id="UP000789901">
    <property type="component" value="Unassembled WGS sequence"/>
</dbReference>
<dbReference type="PANTHER" id="PTHR19303:SF74">
    <property type="entry name" value="POGO TRANSPOSABLE ELEMENT WITH KRAB DOMAIN"/>
    <property type="match status" value="1"/>
</dbReference>
<keyword evidence="1" id="KW-0238">DNA-binding</keyword>
<protein>
    <submittedName>
        <fullName evidence="3">7784_t:CDS:1</fullName>
    </submittedName>
</protein>
<dbReference type="EMBL" id="CAJVQB010046347">
    <property type="protein sequence ID" value="CAG8832920.1"/>
    <property type="molecule type" value="Genomic_DNA"/>
</dbReference>
<name>A0ABN7WII2_GIGMA</name>
<dbReference type="InterPro" id="IPR050863">
    <property type="entry name" value="CenT-Element_Derived"/>
</dbReference>
<proteinExistence type="predicted"/>